<dbReference type="InParanoid" id="A0A674I3Z7"/>
<reference evidence="1" key="2">
    <citation type="submission" date="2025-09" db="UniProtKB">
        <authorList>
            <consortium name="Ensembl"/>
        </authorList>
    </citation>
    <scope>IDENTIFICATION</scope>
</reference>
<sequence length="251" mass="27326">MHCYRLGTDWLSSSSAEKDLGITVAKKLDMSQQCALVAKKANAINRMITALYGRNCYLVFCDLSFSVAFPFVDFGKPELLLNHTVNFYLTTEPEVTIGVWHVLPGSRGIEAQGKDHSWYEETLADDNPVIIYLHGNGGNSSAFPKIPSLDSLWSFQNCQAPPSHLHGLLQLSSFLSPFIPPSPTPPPLLSPSCSFCPSPVSALCLLHSCLPLCLEPPSRPSPALTGPVEPTDFMARVRSGFAPPRVLQSSV</sequence>
<reference evidence="1" key="1">
    <citation type="submission" date="2025-08" db="UniProtKB">
        <authorList>
            <consortium name="Ensembl"/>
        </authorList>
    </citation>
    <scope>IDENTIFICATION</scope>
</reference>
<proteinExistence type="predicted"/>
<keyword evidence="2" id="KW-1185">Reference proteome</keyword>
<dbReference type="Ensembl" id="ENSTMTT00000004219.1">
    <property type="protein sequence ID" value="ENSTMTP00000004076.1"/>
    <property type="gene ID" value="ENSTMTG00000002994.1"/>
</dbReference>
<name>A0A674I3Z7_9SAUR</name>
<accession>A0A674I3Z7</accession>
<dbReference type="AlphaFoldDB" id="A0A674I3Z7"/>
<evidence type="ECO:0000313" key="1">
    <source>
        <dbReference type="Ensembl" id="ENSTMTP00000004076.1"/>
    </source>
</evidence>
<evidence type="ECO:0000313" key="2">
    <source>
        <dbReference type="Proteomes" id="UP000472274"/>
    </source>
</evidence>
<organism evidence="1 2">
    <name type="scientific">Terrapene triunguis</name>
    <name type="common">Three-toed box turtle</name>
    <dbReference type="NCBI Taxonomy" id="2587831"/>
    <lineage>
        <taxon>Eukaryota</taxon>
        <taxon>Metazoa</taxon>
        <taxon>Chordata</taxon>
        <taxon>Craniata</taxon>
        <taxon>Vertebrata</taxon>
        <taxon>Euteleostomi</taxon>
        <taxon>Archelosauria</taxon>
        <taxon>Testudinata</taxon>
        <taxon>Testudines</taxon>
        <taxon>Cryptodira</taxon>
        <taxon>Durocryptodira</taxon>
        <taxon>Testudinoidea</taxon>
        <taxon>Emydidae</taxon>
        <taxon>Terrapene</taxon>
    </lineage>
</organism>
<dbReference type="GeneTree" id="ENSGT00940000165086"/>
<dbReference type="Proteomes" id="UP000472274">
    <property type="component" value="Unplaced"/>
</dbReference>
<protein>
    <submittedName>
        <fullName evidence="1">Uncharacterized protein</fullName>
    </submittedName>
</protein>